<evidence type="ECO:0000313" key="2">
    <source>
        <dbReference type="Proteomes" id="UP000694414"/>
    </source>
</evidence>
<accession>A0A8C8Z294</accession>
<sequence>MRSALGGPSPEHTLCRLCCEYDQLPTALEHTSLGLPGPHAPSLGGAEHRSAVYSSSVSTSRLDTAQMAMMRYTLTSTRAPCGPTALANAREEAFGAWLLSTSDTSTVAVAVSAGSPWSFTSTSRRWRGTSASSRARVVLISPVYSPTRNRLRALPAAGCSSYDSHAL</sequence>
<dbReference type="Proteomes" id="UP000694414">
    <property type="component" value="Unplaced"/>
</dbReference>
<reference evidence="1" key="1">
    <citation type="submission" date="2025-08" db="UniProtKB">
        <authorList>
            <consortium name="Ensembl"/>
        </authorList>
    </citation>
    <scope>IDENTIFICATION</scope>
</reference>
<dbReference type="GeneTree" id="ENSGT00390000008200"/>
<proteinExistence type="predicted"/>
<evidence type="ECO:0000313" key="1">
    <source>
        <dbReference type="Ensembl" id="ENSPSMP00000010883.1"/>
    </source>
</evidence>
<protein>
    <submittedName>
        <fullName evidence="1">Uncharacterized protein</fullName>
    </submittedName>
</protein>
<name>A0A8C8Z294_PROSS</name>
<dbReference type="AlphaFoldDB" id="A0A8C8Z294"/>
<dbReference type="Ensembl" id="ENSPSMT00000012700.1">
    <property type="protein sequence ID" value="ENSPSMP00000010883.1"/>
    <property type="gene ID" value="ENSPSMG00000007872.1"/>
</dbReference>
<keyword evidence="2" id="KW-1185">Reference proteome</keyword>
<reference evidence="1" key="2">
    <citation type="submission" date="2025-09" db="UniProtKB">
        <authorList>
            <consortium name="Ensembl"/>
        </authorList>
    </citation>
    <scope>IDENTIFICATION</scope>
</reference>
<organism evidence="1 2">
    <name type="scientific">Prolemur simus</name>
    <name type="common">Greater bamboo lemur</name>
    <name type="synonym">Hapalemur simus</name>
    <dbReference type="NCBI Taxonomy" id="1328070"/>
    <lineage>
        <taxon>Eukaryota</taxon>
        <taxon>Metazoa</taxon>
        <taxon>Chordata</taxon>
        <taxon>Craniata</taxon>
        <taxon>Vertebrata</taxon>
        <taxon>Euteleostomi</taxon>
        <taxon>Mammalia</taxon>
        <taxon>Eutheria</taxon>
        <taxon>Euarchontoglires</taxon>
        <taxon>Primates</taxon>
        <taxon>Strepsirrhini</taxon>
        <taxon>Lemuriformes</taxon>
        <taxon>Lemuridae</taxon>
        <taxon>Prolemur</taxon>
    </lineage>
</organism>